<feature type="region of interest" description="Disordered" evidence="1">
    <location>
        <begin position="279"/>
        <end position="367"/>
    </location>
</feature>
<dbReference type="RefSeq" id="XP_003682729.1">
    <property type="nucleotide sequence ID" value="XM_003682681.1"/>
</dbReference>
<dbReference type="GeneID" id="11504655"/>
<dbReference type="InterPro" id="IPR033979">
    <property type="entry name" value="MINDY_domain"/>
</dbReference>
<dbReference type="GO" id="GO:0005886">
    <property type="term" value="C:plasma membrane"/>
    <property type="evidence" value="ECO:0007669"/>
    <property type="project" value="EnsemblFungi"/>
</dbReference>
<feature type="compositionally biased region" description="Polar residues" evidence="1">
    <location>
        <begin position="279"/>
        <end position="290"/>
    </location>
</feature>
<name>G8ZYP3_TORDE</name>
<dbReference type="Pfam" id="PF04424">
    <property type="entry name" value="MINDY_DUB"/>
    <property type="match status" value="1"/>
</dbReference>
<dbReference type="AlphaFoldDB" id="G8ZYP3"/>
<evidence type="ECO:0000259" key="2">
    <source>
        <dbReference type="Pfam" id="PF04424"/>
    </source>
</evidence>
<sequence>MDIEFATRTIQINGSQHKILLQNNNGPCALLALANVLLLAPRQASVAQELIYLVRRSDTVYLQDLIQVLANIGIQDQNGADSDVTQLLQLLPRLHAGMNINPKFNGSFGDGVEMSIFRLYNVDIVHGWIIDSSSDPVAYEHVSKYSYEEAQRVLVESYEIKQKTLSTSNADQILEDANYIKSFFARSATQLTEYGLRHLREVLVEKSFAILFRNDHFSAIYKNNDELFTLVTDLGFKSRTDVVWQALKSVNGSQDTFYTGNFIPTSLERTATTATANPAESFASNPFSDQNEARGPASNSLQGFQQLENDEELARRLQEEEDREAVSRMQRSHERRTKHSDGKEKKNRSKNEKKGSKKEKLKKCIIM</sequence>
<dbReference type="GO" id="GO:0071108">
    <property type="term" value="P:protein K48-linked deubiquitination"/>
    <property type="evidence" value="ECO:0007669"/>
    <property type="project" value="TreeGrafter"/>
</dbReference>
<feature type="compositionally biased region" description="Basic residues" evidence="1">
    <location>
        <begin position="355"/>
        <end position="367"/>
    </location>
</feature>
<organism evidence="3 4">
    <name type="scientific">Torulaspora delbrueckii</name>
    <name type="common">Yeast</name>
    <name type="synonym">Candida colliculosa</name>
    <dbReference type="NCBI Taxonomy" id="4950"/>
    <lineage>
        <taxon>Eukaryota</taxon>
        <taxon>Fungi</taxon>
        <taxon>Dikarya</taxon>
        <taxon>Ascomycota</taxon>
        <taxon>Saccharomycotina</taxon>
        <taxon>Saccharomycetes</taxon>
        <taxon>Saccharomycetales</taxon>
        <taxon>Saccharomycetaceae</taxon>
        <taxon>Torulaspora</taxon>
    </lineage>
</organism>
<dbReference type="HOGENOM" id="CLU_022566_0_0_1"/>
<dbReference type="eggNOG" id="KOG2427">
    <property type="taxonomic scope" value="Eukaryota"/>
</dbReference>
<dbReference type="GO" id="GO:0005829">
    <property type="term" value="C:cytosol"/>
    <property type="evidence" value="ECO:0007669"/>
    <property type="project" value="TreeGrafter"/>
</dbReference>
<dbReference type="PANTHER" id="PTHR18063:SF6">
    <property type="entry name" value="UBIQUITIN CARBOXYL-TERMINAL HYDROLASE"/>
    <property type="match status" value="1"/>
</dbReference>
<keyword evidence="4" id="KW-1185">Reference proteome</keyword>
<proteinExistence type="predicted"/>
<evidence type="ECO:0000256" key="1">
    <source>
        <dbReference type="SAM" id="MobiDB-lite"/>
    </source>
</evidence>
<dbReference type="FunCoup" id="G8ZYP3">
    <property type="interactions" value="295"/>
</dbReference>
<gene>
    <name evidence="3" type="primary">TDEL0G01510</name>
    <name evidence="3" type="ORF">TDEL_0G01510</name>
</gene>
<feature type="compositionally biased region" description="Basic and acidic residues" evidence="1">
    <location>
        <begin position="339"/>
        <end position="354"/>
    </location>
</feature>
<dbReference type="PANTHER" id="PTHR18063">
    <property type="entry name" value="NF-E2 INDUCIBLE PROTEIN"/>
    <property type="match status" value="1"/>
</dbReference>
<protein>
    <recommendedName>
        <fullName evidence="2">MINDY deubiquitinase domain-containing protein</fullName>
    </recommendedName>
</protein>
<dbReference type="InParanoid" id="G8ZYP3"/>
<feature type="domain" description="MINDY deubiquitinase" evidence="2">
    <location>
        <begin position="4"/>
        <end position="262"/>
    </location>
</feature>
<feature type="compositionally biased region" description="Polar residues" evidence="1">
    <location>
        <begin position="297"/>
        <end position="307"/>
    </location>
</feature>
<evidence type="ECO:0000313" key="3">
    <source>
        <dbReference type="EMBL" id="CCE93518.1"/>
    </source>
</evidence>
<dbReference type="InterPro" id="IPR007518">
    <property type="entry name" value="MINDY"/>
</dbReference>
<dbReference type="Proteomes" id="UP000005627">
    <property type="component" value="Chromosome 7"/>
</dbReference>
<dbReference type="GO" id="GO:0016807">
    <property type="term" value="F:cysteine-type carboxypeptidase activity"/>
    <property type="evidence" value="ECO:0007669"/>
    <property type="project" value="TreeGrafter"/>
</dbReference>
<accession>G8ZYP3</accession>
<dbReference type="GO" id="GO:1990380">
    <property type="term" value="F:K48-linked deubiquitinase activity"/>
    <property type="evidence" value="ECO:0007669"/>
    <property type="project" value="InterPro"/>
</dbReference>
<evidence type="ECO:0000313" key="4">
    <source>
        <dbReference type="Proteomes" id="UP000005627"/>
    </source>
</evidence>
<dbReference type="KEGG" id="tdl:TDEL_0G01510"/>
<dbReference type="OrthoDB" id="10261212at2759"/>
<dbReference type="EMBL" id="HE616748">
    <property type="protein sequence ID" value="CCE93518.1"/>
    <property type="molecule type" value="Genomic_DNA"/>
</dbReference>
<dbReference type="STRING" id="1076872.G8ZYP3"/>
<reference evidence="3 4" key="1">
    <citation type="journal article" date="2011" name="Proc. Natl. Acad. Sci. U.S.A.">
        <title>Evolutionary erosion of yeast sex chromosomes by mating-type switching accidents.</title>
        <authorList>
            <person name="Gordon J.L."/>
            <person name="Armisen D."/>
            <person name="Proux-Wera E."/>
            <person name="Oheigeartaigh S.S."/>
            <person name="Byrne K.P."/>
            <person name="Wolfe K.H."/>
        </authorList>
    </citation>
    <scope>NUCLEOTIDE SEQUENCE [LARGE SCALE GENOMIC DNA]</scope>
    <source>
        <strain evidence="4">ATCC 10662 / CBS 1146 / NBRC 0425 / NCYC 2629 / NRRL Y-866</strain>
    </source>
</reference>
<dbReference type="GO" id="GO:0004843">
    <property type="term" value="F:cysteine-type deubiquitinase activity"/>
    <property type="evidence" value="ECO:0007669"/>
    <property type="project" value="InterPro"/>
</dbReference>